<proteinExistence type="predicted"/>
<keyword evidence="4" id="KW-1185">Reference proteome</keyword>
<feature type="compositionally biased region" description="Acidic residues" evidence="1">
    <location>
        <begin position="1078"/>
        <end position="1098"/>
    </location>
</feature>
<sequence>MPSSAASRTALPSGGEGTAGAVTQDALDQTEEQLERSEVEDPQPDEGDFLTSEDFHDVEEIDFALSPSNGVEEGSEEQSDVPQDLPTEMTNGVGKSAHASLSRLLKGKEKEWSAVTDKKEKKGPLRLLDLPVEILKEIINQLPHSNDLTSLARCHSVLHSLTVPSIYARFDIVWPDQSTHTDTRPGVDALTYGLSTLVRGEEFFGENIPREWTARRAAEKRAIQQSSGLTTSIGPGLLASRPPPESSVAEYSRAGIKHYYPLRRRRYGNSYAMYTKKFSLGNGPTEWVQEYLISKESGKMLGTLVALAIARMRNLESFVWDMPTGVLRDVWLSLGSLADRDDALPCKLKKVWVRFHDNSSLDANSLPSPPPPIPTLAPMPPPPPPPPGTSAPAVTPHISSTNVNGAAVTSTQATAAATAASQAALDRIEHPNFSVLPALESISALDVDELPNLDELSVLVARSQDVLRELRIGIARQTQGKDWVQPWEGDAVQVDYGEDLTGADEAEIGKGAWPGGGVRYGVGSRAGEKRLGGILGVIVGRVYNMRWDAKKARLAREELANSETSKTASAGSGAPPVSPLADSFTSMSPHTGMSNASSSPEASAGSSSSAAQHTWPLGPPLRGKLRLHTLELERVPLAVSVMQKAIDWTQLTSLTLLHCQNHEQLWKALKKTYTPKESDDFLKRGGRLGGGVGVGAGMGTGMGFGMADKAIGRAQLRGANGARPGHAFPKTAYPLALKKVHTNTVSNALISFLKETLAPNSLEVLFLQEGGRFYSSSVPTDAIFRGPIRRHSRSLTKLLIDSGDRDLDGGLTTGSTRWRRWMLRRTDIEFLTSGRMARLRELGACLEYRDWHFFLQSLPNLPHLRSLYVPHIADHAHGNNIDARELALQIVDIIHLRPEIELCYMGVQNKCFELLENKPRDWDSARGGHHHHLGQGHGHHHHHTHTQANPPPPPPVVTQFQLFGGNAPVQPPPIPPAGLGQTNDFDEDDDDGVGGADGVPGLSNAVAGAGPAVVVVQQGHHHHHHHNHLDDSEADEEDVDDEDDATASDDASDEDDTADEEEEDEDDEDVYGYGGDGDGADEDGEEDDGASYWDSDDSEAVAWQGEVRRRRRQGPKLRLREILFYDDKVEVFKARHGRL</sequence>
<gene>
    <name evidence="3" type="ORF">BDY21DRAFT_189261</name>
</gene>
<dbReference type="EMBL" id="MU001675">
    <property type="protein sequence ID" value="KAF2459352.1"/>
    <property type="molecule type" value="Genomic_DNA"/>
</dbReference>
<feature type="region of interest" description="Disordered" evidence="1">
    <location>
        <begin position="1018"/>
        <end position="1098"/>
    </location>
</feature>
<feature type="region of interest" description="Disordered" evidence="1">
    <location>
        <begin position="1"/>
        <end position="100"/>
    </location>
</feature>
<feature type="compositionally biased region" description="Polar residues" evidence="1">
    <location>
        <begin position="561"/>
        <end position="570"/>
    </location>
</feature>
<dbReference type="Proteomes" id="UP000799766">
    <property type="component" value="Unassembled WGS sequence"/>
</dbReference>
<protein>
    <recommendedName>
        <fullName evidence="2">F-box domain-containing protein</fullName>
    </recommendedName>
</protein>
<feature type="region of interest" description="Disordered" evidence="1">
    <location>
        <begin position="560"/>
        <end position="617"/>
    </location>
</feature>
<dbReference type="PROSITE" id="PS50181">
    <property type="entry name" value="FBOX"/>
    <property type="match status" value="1"/>
</dbReference>
<reference evidence="3" key="1">
    <citation type="journal article" date="2020" name="Stud. Mycol.">
        <title>101 Dothideomycetes genomes: a test case for predicting lifestyles and emergence of pathogens.</title>
        <authorList>
            <person name="Haridas S."/>
            <person name="Albert R."/>
            <person name="Binder M."/>
            <person name="Bloem J."/>
            <person name="Labutti K."/>
            <person name="Salamov A."/>
            <person name="Andreopoulos B."/>
            <person name="Baker S."/>
            <person name="Barry K."/>
            <person name="Bills G."/>
            <person name="Bluhm B."/>
            <person name="Cannon C."/>
            <person name="Castanera R."/>
            <person name="Culley D."/>
            <person name="Daum C."/>
            <person name="Ezra D."/>
            <person name="Gonzalez J."/>
            <person name="Henrissat B."/>
            <person name="Kuo A."/>
            <person name="Liang C."/>
            <person name="Lipzen A."/>
            <person name="Lutzoni F."/>
            <person name="Magnuson J."/>
            <person name="Mondo S."/>
            <person name="Nolan M."/>
            <person name="Ohm R."/>
            <person name="Pangilinan J."/>
            <person name="Park H.-J."/>
            <person name="Ramirez L."/>
            <person name="Alfaro M."/>
            <person name="Sun H."/>
            <person name="Tritt A."/>
            <person name="Yoshinaga Y."/>
            <person name="Zwiers L.-H."/>
            <person name="Turgeon B."/>
            <person name="Goodwin S."/>
            <person name="Spatafora J."/>
            <person name="Crous P."/>
            <person name="Grigoriev I."/>
        </authorList>
    </citation>
    <scope>NUCLEOTIDE SEQUENCE</scope>
    <source>
        <strain evidence="3">ATCC 16933</strain>
    </source>
</reference>
<feature type="region of interest" description="Disordered" evidence="1">
    <location>
        <begin position="923"/>
        <end position="1006"/>
    </location>
</feature>
<feature type="compositionally biased region" description="Pro residues" evidence="1">
    <location>
        <begin position="367"/>
        <end position="389"/>
    </location>
</feature>
<name>A0A6A6P6I4_9PEZI</name>
<evidence type="ECO:0000259" key="2">
    <source>
        <dbReference type="PROSITE" id="PS50181"/>
    </source>
</evidence>
<feature type="compositionally biased region" description="Low complexity" evidence="1">
    <location>
        <begin position="594"/>
        <end position="611"/>
    </location>
</feature>
<dbReference type="InterPro" id="IPR001810">
    <property type="entry name" value="F-box_dom"/>
</dbReference>
<feature type="domain" description="F-box" evidence="2">
    <location>
        <begin position="124"/>
        <end position="177"/>
    </location>
</feature>
<accession>A0A6A6P6I4</accession>
<evidence type="ECO:0000256" key="1">
    <source>
        <dbReference type="SAM" id="MobiDB-lite"/>
    </source>
</evidence>
<feature type="compositionally biased region" description="Polar residues" evidence="1">
    <location>
        <begin position="583"/>
        <end position="593"/>
    </location>
</feature>
<dbReference type="OrthoDB" id="3199516at2759"/>
<organism evidence="3 4">
    <name type="scientific">Lineolata rhizophorae</name>
    <dbReference type="NCBI Taxonomy" id="578093"/>
    <lineage>
        <taxon>Eukaryota</taxon>
        <taxon>Fungi</taxon>
        <taxon>Dikarya</taxon>
        <taxon>Ascomycota</taxon>
        <taxon>Pezizomycotina</taxon>
        <taxon>Dothideomycetes</taxon>
        <taxon>Dothideomycetes incertae sedis</taxon>
        <taxon>Lineolatales</taxon>
        <taxon>Lineolataceae</taxon>
        <taxon>Lineolata</taxon>
    </lineage>
</organism>
<feature type="compositionally biased region" description="Basic residues" evidence="1">
    <location>
        <begin position="927"/>
        <end position="945"/>
    </location>
</feature>
<dbReference type="AlphaFoldDB" id="A0A6A6P6I4"/>
<evidence type="ECO:0000313" key="4">
    <source>
        <dbReference type="Proteomes" id="UP000799766"/>
    </source>
</evidence>
<feature type="compositionally biased region" description="Acidic residues" evidence="1">
    <location>
        <begin position="1032"/>
        <end position="1070"/>
    </location>
</feature>
<evidence type="ECO:0000313" key="3">
    <source>
        <dbReference type="EMBL" id="KAF2459352.1"/>
    </source>
</evidence>
<feature type="region of interest" description="Disordered" evidence="1">
    <location>
        <begin position="361"/>
        <end position="393"/>
    </location>
</feature>